<dbReference type="EMBL" id="FOBL01000004">
    <property type="protein sequence ID" value="SEL58547.1"/>
    <property type="molecule type" value="Genomic_DNA"/>
</dbReference>
<reference evidence="1 2" key="1">
    <citation type="submission" date="2016-10" db="EMBL/GenBank/DDBJ databases">
        <authorList>
            <person name="de Groot N.N."/>
        </authorList>
    </citation>
    <scope>NUCLEOTIDE SEQUENCE [LARGE SCALE GENOMIC DNA]</scope>
    <source>
        <strain evidence="1 2">DSM 19182</strain>
    </source>
</reference>
<gene>
    <name evidence="1" type="ORF">SAMN04488100_10469</name>
</gene>
<dbReference type="STRING" id="426703.SAMN04488100_10469"/>
<evidence type="ECO:0000313" key="2">
    <source>
        <dbReference type="Proteomes" id="UP000198548"/>
    </source>
</evidence>
<dbReference type="Proteomes" id="UP000198548">
    <property type="component" value="Unassembled WGS sequence"/>
</dbReference>
<dbReference type="AlphaFoldDB" id="A0A1H7RGU8"/>
<evidence type="ECO:0008006" key="3">
    <source>
        <dbReference type="Google" id="ProtNLM"/>
    </source>
</evidence>
<proteinExistence type="predicted"/>
<evidence type="ECO:0000313" key="1">
    <source>
        <dbReference type="EMBL" id="SEL58547.1"/>
    </source>
</evidence>
<sequence length="145" mass="16846">MNRCTASWVWDRNNTVEGILISMTHSTAFRSKENELLTMLKRLNDWQSDSDGAIDTAYAVLEMNQESLAALSEWDAQLSFEELRSFGEKNKNIFEAMIVKQKELIQFIKRESSKLSTQLSQMNHKSKAVKLYKNNDKSLFIDRDM</sequence>
<name>A0A1H7RGU8_9LACT</name>
<organism evidence="1 2">
    <name type="scientific">Alkalibacterium putridalgicola</name>
    <dbReference type="NCBI Taxonomy" id="426703"/>
    <lineage>
        <taxon>Bacteria</taxon>
        <taxon>Bacillati</taxon>
        <taxon>Bacillota</taxon>
        <taxon>Bacilli</taxon>
        <taxon>Lactobacillales</taxon>
        <taxon>Carnobacteriaceae</taxon>
        <taxon>Alkalibacterium</taxon>
    </lineage>
</organism>
<protein>
    <recommendedName>
        <fullName evidence="3">Flagellar protein FliT</fullName>
    </recommendedName>
</protein>
<accession>A0A1H7RGU8</accession>